<dbReference type="Pfam" id="PF13302">
    <property type="entry name" value="Acetyltransf_3"/>
    <property type="match status" value="1"/>
</dbReference>
<comment type="caution">
    <text evidence="7">The sequence shown here is derived from an EMBL/GenBank/DDBJ whole genome shotgun (WGS) entry which is preliminary data.</text>
</comment>
<feature type="domain" description="N-acetyltransferase" evidence="6">
    <location>
        <begin position="233"/>
        <end position="394"/>
    </location>
</feature>
<dbReference type="InterPro" id="IPR006439">
    <property type="entry name" value="HAD-SF_hydro_IA"/>
</dbReference>
<evidence type="ECO:0000259" key="6">
    <source>
        <dbReference type="PROSITE" id="PS51186"/>
    </source>
</evidence>
<dbReference type="AlphaFoldDB" id="A0A0V8QAJ0"/>
<dbReference type="RefSeq" id="WP_058354107.1">
    <property type="nucleotide sequence ID" value="NZ_CABMMD010000208.1"/>
</dbReference>
<keyword evidence="4" id="KW-0460">Magnesium</keyword>
<dbReference type="SUPFAM" id="SSF56784">
    <property type="entry name" value="HAD-like"/>
    <property type="match status" value="1"/>
</dbReference>
<evidence type="ECO:0000256" key="3">
    <source>
        <dbReference type="ARBA" id="ARBA00022723"/>
    </source>
</evidence>
<evidence type="ECO:0000313" key="7">
    <source>
        <dbReference type="EMBL" id="KSV57611.1"/>
    </source>
</evidence>
<dbReference type="Gene3D" id="3.40.630.30">
    <property type="match status" value="1"/>
</dbReference>
<comment type="similarity">
    <text evidence="2">Belongs to the HAD-like hydrolase superfamily. CbbY/CbbZ/Gph/YieH family.</text>
</comment>
<dbReference type="PRINTS" id="PR00413">
    <property type="entry name" value="HADHALOGNASE"/>
</dbReference>
<dbReference type="SFLD" id="SFLDG01129">
    <property type="entry name" value="C1.5:_HAD__Beta-PGM__Phosphata"/>
    <property type="match status" value="1"/>
</dbReference>
<dbReference type="GO" id="GO:0016747">
    <property type="term" value="F:acyltransferase activity, transferring groups other than amino-acyl groups"/>
    <property type="evidence" value="ECO:0007669"/>
    <property type="project" value="InterPro"/>
</dbReference>
<name>A0A0V8QAJ0_9FIRM</name>
<dbReference type="SUPFAM" id="SSF55729">
    <property type="entry name" value="Acyl-CoA N-acyltransferases (Nat)"/>
    <property type="match status" value="1"/>
</dbReference>
<keyword evidence="3" id="KW-0479">Metal-binding</keyword>
<dbReference type="STRING" id="290052.ASU35_04140"/>
<dbReference type="SFLD" id="SFLDS00003">
    <property type="entry name" value="Haloacid_Dehalogenase"/>
    <property type="match status" value="1"/>
</dbReference>
<keyword evidence="8" id="KW-1185">Reference proteome</keyword>
<dbReference type="InterPro" id="IPR016181">
    <property type="entry name" value="Acyl_CoA_acyltransferase"/>
</dbReference>
<dbReference type="Gene3D" id="3.40.50.1000">
    <property type="entry name" value="HAD superfamily/HAD-like"/>
    <property type="match status" value="1"/>
</dbReference>
<evidence type="ECO:0000313" key="8">
    <source>
        <dbReference type="Proteomes" id="UP000054874"/>
    </source>
</evidence>
<organism evidence="7 8">
    <name type="scientific">Acetivibrio ethanolgignens</name>
    <dbReference type="NCBI Taxonomy" id="290052"/>
    <lineage>
        <taxon>Bacteria</taxon>
        <taxon>Bacillati</taxon>
        <taxon>Bacillota</taxon>
        <taxon>Clostridia</taxon>
        <taxon>Eubacteriales</taxon>
        <taxon>Oscillospiraceae</taxon>
        <taxon>Acetivibrio</taxon>
    </lineage>
</organism>
<dbReference type="NCBIfam" id="TIGR01549">
    <property type="entry name" value="HAD-SF-IA-v1"/>
    <property type="match status" value="1"/>
</dbReference>
<dbReference type="GO" id="GO:0046872">
    <property type="term" value="F:metal ion binding"/>
    <property type="evidence" value="ECO:0007669"/>
    <property type="project" value="UniProtKB-KW"/>
</dbReference>
<accession>A0A0V8QAJ0</accession>
<reference evidence="7 8" key="1">
    <citation type="submission" date="2015-11" db="EMBL/GenBank/DDBJ databases">
        <title>Butyribacter intestini gen. nov., sp. nov., a butyric acid-producing bacterium of the family Lachnospiraceae isolated from the human faeces.</title>
        <authorList>
            <person name="Zou Y."/>
            <person name="Xue W."/>
            <person name="Luo G."/>
            <person name="Lv M."/>
        </authorList>
    </citation>
    <scope>NUCLEOTIDE SEQUENCE [LARGE SCALE GENOMIC DNA]</scope>
    <source>
        <strain evidence="7 8">ACET-33324</strain>
    </source>
</reference>
<dbReference type="Gene3D" id="1.10.150.240">
    <property type="entry name" value="Putative phosphatase, domain 2"/>
    <property type="match status" value="1"/>
</dbReference>
<dbReference type="NCBIfam" id="TIGR01509">
    <property type="entry name" value="HAD-SF-IA-v3"/>
    <property type="match status" value="1"/>
</dbReference>
<evidence type="ECO:0000256" key="5">
    <source>
        <dbReference type="ARBA" id="ARBA00023277"/>
    </source>
</evidence>
<proteinExistence type="inferred from homology"/>
<dbReference type="InterPro" id="IPR036412">
    <property type="entry name" value="HAD-like_sf"/>
</dbReference>
<protein>
    <recommendedName>
        <fullName evidence="6">N-acetyltransferase domain-containing protein</fullName>
    </recommendedName>
</protein>
<sequence length="422" mass="48017">MLKAVIFDMDGVIIDSEPIHNQATILTLQELGVTLTMDYLNQFIGTTATYMFDKIREDYQLSVSTEELINNDRITVKKLFEKEGMTPLPGVIELIKELSHHGVKMAVASSSSLKRIEEVTKAFGIQKYFDKLVSGQDIAHPKPSPDIFQKALSLLGVNQNETLVIEDSTLGTQAAKAASIPCIGYMNPNSGNQDLFAAFLVTDDFHVLNYAFMNNTLSRYLGKPITIKETRRLIIRELSVEDIKSLYKIYQNPEVCLYIDGMDEYIDIEVEKHKAYIKNVYAFYNYGLWGVFSKNGGELIGRCGIQNQVIDEQPEIELAYLLDRNHWGYGYALECCQAVLNYAATELRITRVIAVIDRLNTRSIRVAERLGMTFEKEVRYHGRHCLLYVINPVESLHERAKNAAVKNYMKNPDTSVYSKKYQ</sequence>
<keyword evidence="5" id="KW-0119">Carbohydrate metabolism</keyword>
<dbReference type="InterPro" id="IPR041492">
    <property type="entry name" value="HAD_2"/>
</dbReference>
<dbReference type="PANTHER" id="PTHR46193:SF18">
    <property type="entry name" value="HEXITOL PHOSPHATASE B"/>
    <property type="match status" value="1"/>
</dbReference>
<dbReference type="SFLD" id="SFLDG01135">
    <property type="entry name" value="C1.5.6:_HAD__Beta-PGM__Phospha"/>
    <property type="match status" value="1"/>
</dbReference>
<dbReference type="InterPro" id="IPR023198">
    <property type="entry name" value="PGP-like_dom2"/>
</dbReference>
<dbReference type="OrthoDB" id="9797743at2"/>
<dbReference type="PANTHER" id="PTHR46193">
    <property type="entry name" value="6-PHOSPHOGLUCONATE PHOSPHATASE"/>
    <property type="match status" value="1"/>
</dbReference>
<dbReference type="PROSITE" id="PS51186">
    <property type="entry name" value="GNAT"/>
    <property type="match status" value="1"/>
</dbReference>
<dbReference type="InterPro" id="IPR000182">
    <property type="entry name" value="GNAT_dom"/>
</dbReference>
<dbReference type="InterPro" id="IPR023214">
    <property type="entry name" value="HAD_sf"/>
</dbReference>
<dbReference type="Proteomes" id="UP000054874">
    <property type="component" value="Unassembled WGS sequence"/>
</dbReference>
<evidence type="ECO:0000256" key="4">
    <source>
        <dbReference type="ARBA" id="ARBA00022842"/>
    </source>
</evidence>
<dbReference type="Pfam" id="PF13419">
    <property type="entry name" value="HAD_2"/>
    <property type="match status" value="1"/>
</dbReference>
<dbReference type="InterPro" id="IPR051600">
    <property type="entry name" value="Beta-PGM-like"/>
</dbReference>
<evidence type="ECO:0000256" key="2">
    <source>
        <dbReference type="ARBA" id="ARBA00006171"/>
    </source>
</evidence>
<evidence type="ECO:0000256" key="1">
    <source>
        <dbReference type="ARBA" id="ARBA00001946"/>
    </source>
</evidence>
<comment type="cofactor">
    <cofactor evidence="1">
        <name>Mg(2+)</name>
        <dbReference type="ChEBI" id="CHEBI:18420"/>
    </cofactor>
</comment>
<dbReference type="EMBL" id="LNAM01000208">
    <property type="protein sequence ID" value="KSV57611.1"/>
    <property type="molecule type" value="Genomic_DNA"/>
</dbReference>
<gene>
    <name evidence="7" type="ORF">ASU35_04140</name>
</gene>